<protein>
    <recommendedName>
        <fullName evidence="5">YD repeat-containing protein</fullName>
    </recommendedName>
</protein>
<proteinExistence type="predicted"/>
<feature type="chain" id="PRO_5030558933" description="YD repeat-containing protein" evidence="2">
    <location>
        <begin position="23"/>
        <end position="324"/>
    </location>
</feature>
<accession>A0A7W7JZ86</accession>
<reference evidence="3 4" key="1">
    <citation type="submission" date="2020-08" db="EMBL/GenBank/DDBJ databases">
        <title>Functional genomics of gut bacteria from endangered species of beetles.</title>
        <authorList>
            <person name="Carlos-Shanley C."/>
        </authorList>
    </citation>
    <scope>NUCLEOTIDE SEQUENCE [LARGE SCALE GENOMIC DNA]</scope>
    <source>
        <strain evidence="3 4">S00224</strain>
    </source>
</reference>
<gene>
    <name evidence="3" type="ORF">HNP52_000783</name>
</gene>
<comment type="caution">
    <text evidence="3">The sequence shown here is derived from an EMBL/GenBank/DDBJ whole genome shotgun (WGS) entry which is preliminary data.</text>
</comment>
<dbReference type="Gene3D" id="2.180.10.10">
    <property type="entry name" value="RHS repeat-associated core"/>
    <property type="match status" value="1"/>
</dbReference>
<evidence type="ECO:0000256" key="2">
    <source>
        <dbReference type="SAM" id="SignalP"/>
    </source>
</evidence>
<dbReference type="EMBL" id="JACHLN010000001">
    <property type="protein sequence ID" value="MBB4837732.1"/>
    <property type="molecule type" value="Genomic_DNA"/>
</dbReference>
<feature type="region of interest" description="Disordered" evidence="1">
    <location>
        <begin position="292"/>
        <end position="324"/>
    </location>
</feature>
<organism evidence="3 4">
    <name type="scientific">Sphingomonas kyeonggiensis</name>
    <dbReference type="NCBI Taxonomy" id="1268553"/>
    <lineage>
        <taxon>Bacteria</taxon>
        <taxon>Pseudomonadati</taxon>
        <taxon>Pseudomonadota</taxon>
        <taxon>Alphaproteobacteria</taxon>
        <taxon>Sphingomonadales</taxon>
        <taxon>Sphingomonadaceae</taxon>
        <taxon>Sphingomonas</taxon>
    </lineage>
</organism>
<keyword evidence="4" id="KW-1185">Reference proteome</keyword>
<evidence type="ECO:0000313" key="3">
    <source>
        <dbReference type="EMBL" id="MBB4837732.1"/>
    </source>
</evidence>
<evidence type="ECO:0000313" key="4">
    <source>
        <dbReference type="Proteomes" id="UP000575241"/>
    </source>
</evidence>
<keyword evidence="2" id="KW-0732">Signal</keyword>
<dbReference type="RefSeq" id="WP_184162726.1">
    <property type="nucleotide sequence ID" value="NZ_JACHLN010000001.1"/>
</dbReference>
<evidence type="ECO:0008006" key="5">
    <source>
        <dbReference type="Google" id="ProtNLM"/>
    </source>
</evidence>
<sequence length="324" mass="35064">MEKIVARLLCSAALFTPITAFAQSAASDFTNGTRYNLAHRVTGTIAPDPDGSGPLHHLAVRNTYDSEGRLVRVEAGALSSWQSETIAPVSWSGFAVQQVTDVSYDLLDRKVKESVSAAGTVYQVTQYSYDVVGRLQCTAVRMDPGSFGSLPASACTQSNPSNPIDRITKNLYDDAGQLVQVRKATATGVEQAYVTYSYTPNGKQEYVVDANGNKARLTWDEFDRQAQWQFPSATAPTGFNPSTPATAMSTAGAVNANDYEAYSYDANGNRTTARKRDVWQWTAACIGGRGDRFTSPSSVGEPSWHRNAIPATFADSGLGRDRRN</sequence>
<feature type="signal peptide" evidence="2">
    <location>
        <begin position="1"/>
        <end position="22"/>
    </location>
</feature>
<dbReference type="AlphaFoldDB" id="A0A7W7JZ86"/>
<evidence type="ECO:0000256" key="1">
    <source>
        <dbReference type="SAM" id="MobiDB-lite"/>
    </source>
</evidence>
<dbReference type="Proteomes" id="UP000575241">
    <property type="component" value="Unassembled WGS sequence"/>
</dbReference>
<name>A0A7W7JZ86_9SPHN</name>